<dbReference type="PANTHER" id="PTHR47186">
    <property type="entry name" value="LEUCINE-RICH REPEAT-CONTAINING PROTEIN 57"/>
    <property type="match status" value="1"/>
</dbReference>
<dbReference type="PANTHER" id="PTHR47186:SF13">
    <property type="entry name" value="DISEASE RESISTANCE PROTEIN RGA3"/>
    <property type="match status" value="1"/>
</dbReference>
<dbReference type="Gene3D" id="3.80.10.10">
    <property type="entry name" value="Ribonuclease Inhibitor"/>
    <property type="match status" value="1"/>
</dbReference>
<dbReference type="InterPro" id="IPR038005">
    <property type="entry name" value="RX-like_CC"/>
</dbReference>
<keyword evidence="2" id="KW-0547">Nucleotide-binding</keyword>
<evidence type="ECO:0000256" key="4">
    <source>
        <dbReference type="SAM" id="Coils"/>
    </source>
</evidence>
<dbReference type="Pfam" id="PF18052">
    <property type="entry name" value="Rx_N"/>
    <property type="match status" value="1"/>
</dbReference>
<dbReference type="Proteomes" id="UP000327013">
    <property type="component" value="Chromosome 4"/>
</dbReference>
<evidence type="ECO:0000256" key="3">
    <source>
        <dbReference type="ARBA" id="ARBA00022821"/>
    </source>
</evidence>
<keyword evidence="3" id="KW-0611">Plant defense</keyword>
<dbReference type="CDD" id="cd14798">
    <property type="entry name" value="RX-CC_like"/>
    <property type="match status" value="1"/>
</dbReference>
<dbReference type="InterPro" id="IPR041118">
    <property type="entry name" value="Rx_N"/>
</dbReference>
<dbReference type="InterPro" id="IPR032675">
    <property type="entry name" value="LRR_dom_sf"/>
</dbReference>
<dbReference type="EMBL" id="CM017324">
    <property type="protein sequence ID" value="KAE8037274.1"/>
    <property type="molecule type" value="Genomic_DNA"/>
</dbReference>
<evidence type="ECO:0000259" key="5">
    <source>
        <dbReference type="Pfam" id="PF18052"/>
    </source>
</evidence>
<keyword evidence="4" id="KW-0175">Coiled coil</keyword>
<accession>A0A660KN84</accession>
<evidence type="ECO:0000259" key="6">
    <source>
        <dbReference type="Pfam" id="PF25019"/>
    </source>
</evidence>
<evidence type="ECO:0000256" key="1">
    <source>
        <dbReference type="ARBA" id="ARBA00022737"/>
    </source>
</evidence>
<dbReference type="OrthoDB" id="2973320at2759"/>
<protein>
    <submittedName>
        <fullName evidence="7">Uncharacterized protein</fullName>
    </submittedName>
</protein>
<dbReference type="SUPFAM" id="SSF52058">
    <property type="entry name" value="L domain-like"/>
    <property type="match status" value="1"/>
</dbReference>
<proteinExistence type="predicted"/>
<evidence type="ECO:0000313" key="8">
    <source>
        <dbReference type="Proteomes" id="UP000327013"/>
    </source>
</evidence>
<evidence type="ECO:0000313" key="7">
    <source>
        <dbReference type="EMBL" id="KAE8037274.1"/>
    </source>
</evidence>
<feature type="domain" description="Disease resistance N-terminal" evidence="5">
    <location>
        <begin position="2"/>
        <end position="68"/>
    </location>
</feature>
<keyword evidence="1" id="KW-0677">Repeat</keyword>
<dbReference type="AlphaFoldDB" id="A0A660KN84"/>
<feature type="domain" description="R13L1/DRL21-like LRR repeat region" evidence="6">
    <location>
        <begin position="156"/>
        <end position="277"/>
    </location>
</feature>
<evidence type="ECO:0000256" key="2">
    <source>
        <dbReference type="ARBA" id="ARBA00022741"/>
    </source>
</evidence>
<organism evidence="7 8">
    <name type="scientific">Carpinus fangiana</name>
    <dbReference type="NCBI Taxonomy" id="176857"/>
    <lineage>
        <taxon>Eukaryota</taxon>
        <taxon>Viridiplantae</taxon>
        <taxon>Streptophyta</taxon>
        <taxon>Embryophyta</taxon>
        <taxon>Tracheophyta</taxon>
        <taxon>Spermatophyta</taxon>
        <taxon>Magnoliopsida</taxon>
        <taxon>eudicotyledons</taxon>
        <taxon>Gunneridae</taxon>
        <taxon>Pentapetalae</taxon>
        <taxon>rosids</taxon>
        <taxon>fabids</taxon>
        <taxon>Fagales</taxon>
        <taxon>Betulaceae</taxon>
        <taxon>Carpinus</taxon>
    </lineage>
</organism>
<dbReference type="GO" id="GO:0006952">
    <property type="term" value="P:defense response"/>
    <property type="evidence" value="ECO:0007669"/>
    <property type="project" value="UniProtKB-KW"/>
</dbReference>
<keyword evidence="8" id="KW-1185">Reference proteome</keyword>
<dbReference type="Pfam" id="PF25019">
    <property type="entry name" value="LRR_R13L1-DRL21"/>
    <property type="match status" value="1"/>
</dbReference>
<dbReference type="GO" id="GO:0000166">
    <property type="term" value="F:nucleotide binding"/>
    <property type="evidence" value="ECO:0007669"/>
    <property type="project" value="UniProtKB-KW"/>
</dbReference>
<name>A0A660KN84_9ROSI</name>
<dbReference type="InterPro" id="IPR056789">
    <property type="entry name" value="LRR_R13L1-DRL21"/>
</dbReference>
<dbReference type="Gene3D" id="1.20.5.4130">
    <property type="match status" value="1"/>
</dbReference>
<sequence length="491" mass="55054">MRGVKEDVKNLSRKLSSIKAVLVDAENKQVNNPQLKEWLEKVKEKAFDAEDELETFAAEASLWKKRHSALLKDNAFSFSEHTRHVSLLGKDVKKSMLAIVKNAQKLRTLLLPNGHMESFDQALDKLSHMLPPSMGNLTSLHNLPVFQVGDENGYEIKQLKKMSHLSGTLHISKLEKAVNAGEAKLNEKKSLHKLVFEWSDRVVNTQDEATDNNLLEDLQPPSNLRELHVLRYRGNEFPAWVKEGLLQNLVILTLRGCIKCKTLALGQLPNLGELYVKGQRETVDVRHSFNELLELKVLRCPKLQALPQFFSPQKLEISRCELLTTLPPHSRRLHHLALDGCEDGALVRAIRETGSLNSLVISSISNISSLPKWPQLPGLKSLNCEKLETLNEELPTSLECLTIASCPLLKSFSLKSLPSLADLYIEDCPLLQSLPEDGFPSSLQHLLIKTCPLLTQRCQNEGGGGPDWPKIEHIPDLEIDSSHRLVPSTSL</sequence>
<gene>
    <name evidence="7" type="ORF">FH972_009875</name>
</gene>
<feature type="coiled-coil region" evidence="4">
    <location>
        <begin position="8"/>
        <end position="59"/>
    </location>
</feature>
<reference evidence="7 8" key="1">
    <citation type="submission" date="2019-06" db="EMBL/GenBank/DDBJ databases">
        <title>A chromosomal-level reference genome of Carpinus fangiana (Coryloideae, Betulaceae).</title>
        <authorList>
            <person name="Yang X."/>
            <person name="Wang Z."/>
            <person name="Zhang L."/>
            <person name="Hao G."/>
            <person name="Liu J."/>
            <person name="Yang Y."/>
        </authorList>
    </citation>
    <scope>NUCLEOTIDE SEQUENCE [LARGE SCALE GENOMIC DNA]</scope>
    <source>
        <strain evidence="7">Cfa_2016G</strain>
        <tissue evidence="7">Leaf</tissue>
    </source>
</reference>